<dbReference type="InterPro" id="IPR002052">
    <property type="entry name" value="DNA_methylase_N6_adenine_CS"/>
</dbReference>
<dbReference type="PRINTS" id="PR00507">
    <property type="entry name" value="N12N6MTFRASE"/>
</dbReference>
<evidence type="ECO:0000313" key="7">
    <source>
        <dbReference type="EMBL" id="MUZ76086.1"/>
    </source>
</evidence>
<protein>
    <recommendedName>
        <fullName evidence="1">site-specific DNA-methyltransferase (adenine-specific)</fullName>
        <ecNumber evidence="1">2.1.1.72</ecNumber>
    </recommendedName>
</protein>
<dbReference type="Gene3D" id="3.40.50.150">
    <property type="entry name" value="Vaccinia Virus protein VP39"/>
    <property type="match status" value="2"/>
</dbReference>
<evidence type="ECO:0000256" key="3">
    <source>
        <dbReference type="ARBA" id="ARBA00022679"/>
    </source>
</evidence>
<dbReference type="PANTHER" id="PTHR33841">
    <property type="entry name" value="DNA METHYLTRANSFERASE YEEA-RELATED"/>
    <property type="match status" value="1"/>
</dbReference>
<dbReference type="GO" id="GO:0006304">
    <property type="term" value="P:DNA modification"/>
    <property type="evidence" value="ECO:0007669"/>
    <property type="project" value="InterPro"/>
</dbReference>
<dbReference type="RefSeq" id="WP_156616557.1">
    <property type="nucleotide sequence ID" value="NZ_WPHR01000047.1"/>
</dbReference>
<evidence type="ECO:0000259" key="6">
    <source>
        <dbReference type="Pfam" id="PF07669"/>
    </source>
</evidence>
<evidence type="ECO:0000256" key="4">
    <source>
        <dbReference type="ARBA" id="ARBA00022691"/>
    </source>
</evidence>
<keyword evidence="2 7" id="KW-0489">Methyltransferase</keyword>
<dbReference type="Proteomes" id="UP000477951">
    <property type="component" value="Unassembled WGS sequence"/>
</dbReference>
<dbReference type="InterPro" id="IPR050953">
    <property type="entry name" value="N4_N6_ade-DNA_methylase"/>
</dbReference>
<evidence type="ECO:0000256" key="1">
    <source>
        <dbReference type="ARBA" id="ARBA00011900"/>
    </source>
</evidence>
<dbReference type="EMBL" id="WPHR01000047">
    <property type="protein sequence ID" value="MUZ76086.1"/>
    <property type="molecule type" value="Genomic_DNA"/>
</dbReference>
<organism evidence="7 8">
    <name type="scientific">Agrobacterium vitis</name>
    <name type="common">Rhizobium vitis</name>
    <dbReference type="NCBI Taxonomy" id="373"/>
    <lineage>
        <taxon>Bacteria</taxon>
        <taxon>Pseudomonadati</taxon>
        <taxon>Pseudomonadota</taxon>
        <taxon>Alphaproteobacteria</taxon>
        <taxon>Hyphomicrobiales</taxon>
        <taxon>Rhizobiaceae</taxon>
        <taxon>Rhizobium/Agrobacterium group</taxon>
        <taxon>Agrobacterium</taxon>
    </lineage>
</organism>
<proteinExistence type="predicted"/>
<dbReference type="EC" id="2.1.1.72" evidence="1"/>
<keyword evidence="4" id="KW-0949">S-adenosyl-L-methionine</keyword>
<dbReference type="InterPro" id="IPR029063">
    <property type="entry name" value="SAM-dependent_MTases_sf"/>
</dbReference>
<evidence type="ECO:0000256" key="2">
    <source>
        <dbReference type="ARBA" id="ARBA00022603"/>
    </source>
</evidence>
<dbReference type="GO" id="GO:0003676">
    <property type="term" value="F:nucleic acid binding"/>
    <property type="evidence" value="ECO:0007669"/>
    <property type="project" value="InterPro"/>
</dbReference>
<evidence type="ECO:0000313" key="8">
    <source>
        <dbReference type="Proteomes" id="UP000477951"/>
    </source>
</evidence>
<sequence length="1618" mass="180272">MARKITRTHQSRRAARHEFAGIEVVGALLTPDMLGRIAAFDANDQSEDGYGIPAGLKLRDEIARYYRIGEALWSRFAAARSHSVGASERFALELLRQCFGFDTIMPQATTFIGEREFPVRHSALNGRVPIVIAPAPVDGARRSGLEENLVQLGDGSRRRSATLLLQEYLNSMEGACWGLSSDGVSIRLLRDNISLTRPAWIEANLAKIFSEGLFPDFSALWMLIHQSRFGSDQSAVVDCSLERWRDRGRTEGVAAREKLRQGVEAALRELGQGFIEHPKNDLLRQALRDGSLTRQSFFEELLRLVYRLIFLFAAEDRELLHAPDATPEARRAYVEGYSLGRLRERSMRRVAWDRHGDAWEGLKVTFVALSRGEVRLGLPALGGLFARGVLANLDGAQIENRRFLAAIWRLAWLRPDGQPLTRVNWRDMETEELGSVYESLLELTPLASADARTFEFAEGDETKGNARKTTGSYYTPDALVKLLLDSTLDPVLDAAEARGAGDPVGEILKLSIIDPACGSGHFLLGAARRAAARIAKLRSPGAPSQTEFQHALREVVSHCIYGVDRNPMAVELCKVALWIEALEPGKPLTFLDAQIRCGDSLIGVFDRSMLERGIPDEAYKPLTGDDKELAKTYARYNKQQRDGKGATGFLSELRPPENLTRADRLLAEMPQETLEQVGEKTRSFDHLRHQDEWVRLKSASDLYVSAYLYTAAFFSPKPPPLATFSANDLVMPLTEHVWKAAGGNSVPSHLIDEARKTSDLVGAFHWHIEFPRIFEVGGFDVVIGNPPWERIKLQEQEFFATRSPEIASAPNKPAREKLILALKQSDPETPDGRLWADFQFAKRTAEATGEFARSSGRYPLTARGDVNTYGLFAELFANLARANGRSGVIVPTGIATDGSTAAFFGHLIEKKRLVQLIDFENRERLFPAVDSRMKFCILAIGASERASFAFFLTNTQQFEEAERRFMLSAAEIERINPNTKTAPVFRSRADAELTAKLYANAPVLVEEREGADENVNPWGITFQTRLWHMTEDADWFQTASVLEGQGWEREGICWVRSTSDHPEKAERMLPLLESKMIHHFDHRWATFAGGAIDDEEGARDTTLLEKQDPAFEAFPRYWFPEREATIRVARVPSTLKRAVREADSLRCLRILAEWLTGYILSVEGRYARDEDLTRVLGRSRDWRQTLGASPERFMREPRTVANGVKAQLETPLTATDVVFLAQGPSDPLELATSLIELKQPRWLMGWRDITNATNERTIIASVFPKFPMGNTAPLMFTTKGNDCAAGLIAALSSMTLDFVARQKIGGTHMSVGYLQQFPVPPPSAFTPAEREFLNSRVLELTYTSHSMRLWAEDLGYFGAPFAWDEDRRAVLRAELDAFFARKYGLNRDELRYILDPADAKGESYPSETFRVLKNKEEGRYHEYRTGRLVLDAWDRLAAADISTTSVEVRTRSVPPSMFRDGAWARPLPGNPGDAGAMLAAILKAMNGPLPPRQVRLAAILALEPRLLLPHLSADEAMEWQRLVGAEAVPLTGNATSFVPRVDRNWGAAVIAHRGNGRLIENLTVGTWAPGPGLGLIDTAGWPDGRAGLVMGVLAQISTDTVVLAMPEEIRGWVDAAAA</sequence>
<dbReference type="InterPro" id="IPR011639">
    <property type="entry name" value="MethylTrfase_TaqI-like_dom"/>
</dbReference>
<dbReference type="GO" id="GO:0009007">
    <property type="term" value="F:site-specific DNA-methyltransferase (adenine-specific) activity"/>
    <property type="evidence" value="ECO:0007669"/>
    <property type="project" value="UniProtKB-EC"/>
</dbReference>
<dbReference type="SUPFAM" id="SSF53335">
    <property type="entry name" value="S-adenosyl-L-methionine-dependent methyltransferases"/>
    <property type="match status" value="1"/>
</dbReference>
<evidence type="ECO:0000256" key="5">
    <source>
        <dbReference type="ARBA" id="ARBA00047942"/>
    </source>
</evidence>
<dbReference type="GO" id="GO:0032259">
    <property type="term" value="P:methylation"/>
    <property type="evidence" value="ECO:0007669"/>
    <property type="project" value="UniProtKB-KW"/>
</dbReference>
<reference evidence="7 8" key="1">
    <citation type="submission" date="2019-12" db="EMBL/GenBank/DDBJ databases">
        <title>Whole-genome sequencing of Allorhizobium vitis.</title>
        <authorList>
            <person name="Gan H.M."/>
            <person name="Szegedi E."/>
            <person name="Burr T."/>
            <person name="Savka M.A."/>
        </authorList>
    </citation>
    <scope>NUCLEOTIDE SEQUENCE [LARGE SCALE GENOMIC DNA]</scope>
    <source>
        <strain evidence="7 8">CG516</strain>
    </source>
</reference>
<dbReference type="PANTHER" id="PTHR33841:SF1">
    <property type="entry name" value="DNA METHYLTRANSFERASE A"/>
    <property type="match status" value="1"/>
</dbReference>
<name>A0A6L6VKJ8_AGRVI</name>
<gene>
    <name evidence="7" type="ORF">GOZ90_25920</name>
</gene>
<accession>A0A6L6VKJ8</accession>
<keyword evidence="3" id="KW-0808">Transferase</keyword>
<dbReference type="PROSITE" id="PS00092">
    <property type="entry name" value="N6_MTASE"/>
    <property type="match status" value="1"/>
</dbReference>
<comment type="caution">
    <text evidence="7">The sequence shown here is derived from an EMBL/GenBank/DDBJ whole genome shotgun (WGS) entry which is preliminary data.</text>
</comment>
<dbReference type="Pfam" id="PF07669">
    <property type="entry name" value="Eco57I"/>
    <property type="match status" value="1"/>
</dbReference>
<comment type="catalytic activity">
    <reaction evidence="5">
        <text>a 2'-deoxyadenosine in DNA + S-adenosyl-L-methionine = an N(6)-methyl-2'-deoxyadenosine in DNA + S-adenosyl-L-homocysteine + H(+)</text>
        <dbReference type="Rhea" id="RHEA:15197"/>
        <dbReference type="Rhea" id="RHEA-COMP:12418"/>
        <dbReference type="Rhea" id="RHEA-COMP:12419"/>
        <dbReference type="ChEBI" id="CHEBI:15378"/>
        <dbReference type="ChEBI" id="CHEBI:57856"/>
        <dbReference type="ChEBI" id="CHEBI:59789"/>
        <dbReference type="ChEBI" id="CHEBI:90615"/>
        <dbReference type="ChEBI" id="CHEBI:90616"/>
        <dbReference type="EC" id="2.1.1.72"/>
    </reaction>
</comment>
<feature type="domain" description="Type II methyltransferase M.TaqI-like" evidence="6">
    <location>
        <begin position="558"/>
        <end position="796"/>
    </location>
</feature>